<evidence type="ECO:0000313" key="6">
    <source>
        <dbReference type="EMBL" id="KAF2533844.1"/>
    </source>
</evidence>
<feature type="domain" description="SWIM-type" evidence="5">
    <location>
        <begin position="92"/>
        <end position="129"/>
    </location>
</feature>
<proteinExistence type="predicted"/>
<dbReference type="InterPro" id="IPR006564">
    <property type="entry name" value="Znf_PMZ"/>
</dbReference>
<dbReference type="GO" id="GO:0008270">
    <property type="term" value="F:zinc ion binding"/>
    <property type="evidence" value="ECO:0007669"/>
    <property type="project" value="UniProtKB-KW"/>
</dbReference>
<sequence>MTFDVLQNEYATITSSALRYSNGNSLICVWLKCLLDMFFVRASALNKQIRDHCDKRLHDHIEFCRDKLSRWFWKRREDALSLTTQHSRGVEYLLDVRSEIADTMYCDCGVYGVEKIPCSHAIAAGSYARLHISTLVCPVYSKDTLFAGYLENIYPCAGQQVEARTCFPLKVKRGLRRQKKSRWQRWLELSRMRGRTPRKQHMVYRCSVCKETGHTRPQCKN</sequence>
<dbReference type="PROSITE" id="PS50966">
    <property type="entry name" value="ZF_SWIM"/>
    <property type="match status" value="1"/>
</dbReference>
<organism evidence="6">
    <name type="scientific">Brassica cretica</name>
    <name type="common">Mustard</name>
    <dbReference type="NCBI Taxonomy" id="69181"/>
    <lineage>
        <taxon>Eukaryota</taxon>
        <taxon>Viridiplantae</taxon>
        <taxon>Streptophyta</taxon>
        <taxon>Embryophyta</taxon>
        <taxon>Tracheophyta</taxon>
        <taxon>Spermatophyta</taxon>
        <taxon>Magnoliopsida</taxon>
        <taxon>eudicotyledons</taxon>
        <taxon>Gunneridae</taxon>
        <taxon>Pentapetalae</taxon>
        <taxon>rosids</taxon>
        <taxon>malvids</taxon>
        <taxon>Brassicales</taxon>
        <taxon>Brassicaceae</taxon>
        <taxon>Brassiceae</taxon>
        <taxon>Brassica</taxon>
    </lineage>
</organism>
<evidence type="ECO:0000256" key="4">
    <source>
        <dbReference type="PROSITE-ProRule" id="PRU00325"/>
    </source>
</evidence>
<keyword evidence="3" id="KW-0862">Zinc</keyword>
<evidence type="ECO:0000259" key="5">
    <source>
        <dbReference type="PROSITE" id="PS50966"/>
    </source>
</evidence>
<gene>
    <name evidence="6" type="ORF">F2Q70_00029624</name>
</gene>
<accession>A0A8S9FL84</accession>
<dbReference type="AlphaFoldDB" id="A0A8S9FL84"/>
<evidence type="ECO:0000256" key="1">
    <source>
        <dbReference type="ARBA" id="ARBA00022723"/>
    </source>
</evidence>
<dbReference type="InterPro" id="IPR007527">
    <property type="entry name" value="Znf_SWIM"/>
</dbReference>
<protein>
    <recommendedName>
        <fullName evidence="5">SWIM-type domain-containing protein</fullName>
    </recommendedName>
</protein>
<evidence type="ECO:0000256" key="2">
    <source>
        <dbReference type="ARBA" id="ARBA00022771"/>
    </source>
</evidence>
<reference evidence="6" key="1">
    <citation type="submission" date="2019-12" db="EMBL/GenBank/DDBJ databases">
        <title>Genome sequencing and annotation of Brassica cretica.</title>
        <authorList>
            <person name="Studholme D.J."/>
            <person name="Sarris P.F."/>
        </authorList>
    </citation>
    <scope>NUCLEOTIDE SEQUENCE</scope>
    <source>
        <strain evidence="6">PFS-102/07</strain>
        <tissue evidence="6">Leaf</tissue>
    </source>
</reference>
<keyword evidence="2 4" id="KW-0863">Zinc-finger</keyword>
<evidence type="ECO:0000256" key="3">
    <source>
        <dbReference type="ARBA" id="ARBA00022833"/>
    </source>
</evidence>
<dbReference type="Pfam" id="PF04434">
    <property type="entry name" value="SWIM"/>
    <property type="match status" value="1"/>
</dbReference>
<name>A0A8S9FL84_BRACR</name>
<dbReference type="SMART" id="SM00575">
    <property type="entry name" value="ZnF_PMZ"/>
    <property type="match status" value="1"/>
</dbReference>
<dbReference type="EMBL" id="QGKY02002305">
    <property type="protein sequence ID" value="KAF2533844.1"/>
    <property type="molecule type" value="Genomic_DNA"/>
</dbReference>
<comment type="caution">
    <text evidence="6">The sequence shown here is derived from an EMBL/GenBank/DDBJ whole genome shotgun (WGS) entry which is preliminary data.</text>
</comment>
<keyword evidence="1" id="KW-0479">Metal-binding</keyword>